<dbReference type="InterPro" id="IPR013320">
    <property type="entry name" value="ConA-like_dom_sf"/>
</dbReference>
<feature type="active site" description="Proton acceptor" evidence="4">
    <location>
        <position position="45"/>
    </location>
</feature>
<dbReference type="InParanoid" id="W3XM67"/>
<feature type="domain" description="Beta-xylosidase C-terminal Concanavalin A-like" evidence="8">
    <location>
        <begin position="356"/>
        <end position="554"/>
    </location>
</feature>
<dbReference type="Gene3D" id="2.60.120.200">
    <property type="match status" value="1"/>
</dbReference>
<dbReference type="InterPro" id="IPR041542">
    <property type="entry name" value="GH43_C2"/>
</dbReference>
<evidence type="ECO:0000259" key="8">
    <source>
        <dbReference type="Pfam" id="PF17851"/>
    </source>
</evidence>
<dbReference type="KEGG" id="pfy:PFICI_00971"/>
<reference evidence="10" key="1">
    <citation type="journal article" date="2015" name="BMC Genomics">
        <title>Genomic and transcriptomic analysis of the endophytic fungus Pestalotiopsis fici reveals its lifestyle and high potential for synthesis of natural products.</title>
        <authorList>
            <person name="Wang X."/>
            <person name="Zhang X."/>
            <person name="Liu L."/>
            <person name="Xiang M."/>
            <person name="Wang W."/>
            <person name="Sun X."/>
            <person name="Che Y."/>
            <person name="Guo L."/>
            <person name="Liu G."/>
            <person name="Guo L."/>
            <person name="Wang C."/>
            <person name="Yin W.B."/>
            <person name="Stadler M."/>
            <person name="Zhang X."/>
            <person name="Liu X."/>
        </authorList>
    </citation>
    <scope>NUCLEOTIDE SEQUENCE [LARGE SCALE GENOMIC DNA]</scope>
    <source>
        <strain evidence="10">W106-1 / CGMCC3.15140</strain>
    </source>
</reference>
<dbReference type="GO" id="GO:0005975">
    <property type="term" value="P:carbohydrate metabolic process"/>
    <property type="evidence" value="ECO:0007669"/>
    <property type="project" value="InterPro"/>
</dbReference>
<keyword evidence="2 6" id="KW-0378">Hydrolase</keyword>
<dbReference type="SUPFAM" id="SSF49899">
    <property type="entry name" value="Concanavalin A-like lectins/glucanases"/>
    <property type="match status" value="1"/>
</dbReference>
<evidence type="ECO:0000313" key="9">
    <source>
        <dbReference type="EMBL" id="ETS87143.1"/>
    </source>
</evidence>
<protein>
    <recommendedName>
        <fullName evidence="8">Beta-xylosidase C-terminal Concanavalin A-like domain-containing protein</fullName>
    </recommendedName>
</protein>
<gene>
    <name evidence="9" type="ORF">PFICI_00971</name>
</gene>
<dbReference type="GeneID" id="19265984"/>
<comment type="similarity">
    <text evidence="1 6">Belongs to the glycosyl hydrolase 43 family.</text>
</comment>
<evidence type="ECO:0000256" key="6">
    <source>
        <dbReference type="RuleBase" id="RU361187"/>
    </source>
</evidence>
<accession>W3XM67</accession>
<feature type="site" description="Important for catalytic activity, responsible for pKa modulation of the active site Glu and correct orientation of both the proton donor and substrate" evidence="5">
    <location>
        <position position="158"/>
    </location>
</feature>
<evidence type="ECO:0000256" key="3">
    <source>
        <dbReference type="ARBA" id="ARBA00023295"/>
    </source>
</evidence>
<proteinExistence type="inferred from homology"/>
<dbReference type="eggNOG" id="ENOG502QZZ0">
    <property type="taxonomic scope" value="Eukaryota"/>
</dbReference>
<keyword evidence="10" id="KW-1185">Reference proteome</keyword>
<feature type="signal peptide" evidence="7">
    <location>
        <begin position="1"/>
        <end position="15"/>
    </location>
</feature>
<dbReference type="InterPro" id="IPR006710">
    <property type="entry name" value="Glyco_hydro_43"/>
</dbReference>
<evidence type="ECO:0000313" key="10">
    <source>
        <dbReference type="Proteomes" id="UP000030651"/>
    </source>
</evidence>
<dbReference type="InterPro" id="IPR051795">
    <property type="entry name" value="Glycosyl_Hydrlase_43"/>
</dbReference>
<evidence type="ECO:0000256" key="7">
    <source>
        <dbReference type="SAM" id="SignalP"/>
    </source>
</evidence>
<dbReference type="SUPFAM" id="SSF75005">
    <property type="entry name" value="Arabinanase/levansucrase/invertase"/>
    <property type="match status" value="1"/>
</dbReference>
<name>W3XM67_PESFW</name>
<dbReference type="GO" id="GO:0004553">
    <property type="term" value="F:hydrolase activity, hydrolyzing O-glycosyl compounds"/>
    <property type="evidence" value="ECO:0007669"/>
    <property type="project" value="InterPro"/>
</dbReference>
<feature type="chain" id="PRO_5012339139" description="Beta-xylosidase C-terminal Concanavalin A-like domain-containing protein" evidence="7">
    <location>
        <begin position="16"/>
        <end position="584"/>
    </location>
</feature>
<feature type="active site" description="Proton donor" evidence="4">
    <location>
        <position position="220"/>
    </location>
</feature>
<dbReference type="OMA" id="WGIYQCE"/>
<dbReference type="RefSeq" id="XP_007827743.1">
    <property type="nucleotide sequence ID" value="XM_007829552.1"/>
</dbReference>
<dbReference type="PANTHER" id="PTHR42812">
    <property type="entry name" value="BETA-XYLOSIDASE"/>
    <property type="match status" value="1"/>
</dbReference>
<organism evidence="9 10">
    <name type="scientific">Pestalotiopsis fici (strain W106-1 / CGMCC3.15140)</name>
    <dbReference type="NCBI Taxonomy" id="1229662"/>
    <lineage>
        <taxon>Eukaryota</taxon>
        <taxon>Fungi</taxon>
        <taxon>Dikarya</taxon>
        <taxon>Ascomycota</taxon>
        <taxon>Pezizomycotina</taxon>
        <taxon>Sordariomycetes</taxon>
        <taxon>Xylariomycetidae</taxon>
        <taxon>Amphisphaeriales</taxon>
        <taxon>Sporocadaceae</taxon>
        <taxon>Pestalotiopsis</taxon>
    </lineage>
</organism>
<dbReference type="Proteomes" id="UP000030651">
    <property type="component" value="Unassembled WGS sequence"/>
</dbReference>
<dbReference type="OrthoDB" id="2139957at2759"/>
<evidence type="ECO:0000256" key="1">
    <source>
        <dbReference type="ARBA" id="ARBA00009865"/>
    </source>
</evidence>
<dbReference type="CDD" id="cd18617">
    <property type="entry name" value="GH43_XynB-like"/>
    <property type="match status" value="1"/>
</dbReference>
<dbReference type="Gene3D" id="2.115.10.20">
    <property type="entry name" value="Glycosyl hydrolase domain, family 43"/>
    <property type="match status" value="1"/>
</dbReference>
<keyword evidence="3 6" id="KW-0326">Glycosidase</keyword>
<dbReference type="InterPro" id="IPR023296">
    <property type="entry name" value="Glyco_hydro_beta-prop_sf"/>
</dbReference>
<evidence type="ECO:0000256" key="4">
    <source>
        <dbReference type="PIRSR" id="PIRSR606710-1"/>
    </source>
</evidence>
<evidence type="ECO:0000256" key="2">
    <source>
        <dbReference type="ARBA" id="ARBA00022801"/>
    </source>
</evidence>
<dbReference type="HOGENOM" id="CLU_016508_2_0_1"/>
<dbReference type="Pfam" id="PF04616">
    <property type="entry name" value="Glyco_hydro_43"/>
    <property type="match status" value="1"/>
</dbReference>
<evidence type="ECO:0000256" key="5">
    <source>
        <dbReference type="PIRSR" id="PIRSR606710-2"/>
    </source>
</evidence>
<dbReference type="EMBL" id="KI912109">
    <property type="protein sequence ID" value="ETS87143.1"/>
    <property type="molecule type" value="Genomic_DNA"/>
</dbReference>
<sequence>MLTLLVLCQFLLVRALQNPIISGQVFDHLVKFNKLLLTIGSWNPDPSILQVKGTYYLATSSFEYFPGTPIYASVDLANWTLISHAQIKPSQVQLYGTPTGAGVWAPTLSYHNGLFYLASMTRWTYDPVARVWPRVMFMSSPDLITWSDPIWAEPWGIDPSLFHDPKSGRTYLNLMAPNNNKDRIWGIYQCEVDLDSGDCSGSYRSLWNGTLVQNATSRLEGPKMFYKDPYYYLLTAEGGTDDQHRSTIARSDSPEGPWKSAPNNPILFNGRWGFDNLTVQSTGHGTFTETPNGEWFCSFIARRKVNGSSPLGRETFLTSVTWQDGWPILNNNEPITLSQNISGVSAQKPPLQPFEDEFCERTLDLSWYQLRTPYTRNYALASQGQQSSKRHGNDTQCGLMLKPNVFGLSDRDTPSALLRKQKSLNMTFSATLFASNTSLGSRQTVGISAYLSEYSHQDIGVKGCTNSTGLCIYSQLIMNTTTMVKEVPLGQHTIPHDLTLHIRAKPLSYSLGYTIGDSIVTWVDELPSSWLAWAPSGFYVFSGASWAIFASGGGEPWAPTGGIVGFTKVREDYFQEDIPDYDVW</sequence>
<dbReference type="AlphaFoldDB" id="W3XM67"/>
<dbReference type="PANTHER" id="PTHR42812:SF16">
    <property type="entry name" value="HYDROLASE, PUTATIVE (AFU_ORTHOLOGUE AFUA_7G06110)-RELATED"/>
    <property type="match status" value="1"/>
</dbReference>
<dbReference type="Pfam" id="PF17851">
    <property type="entry name" value="GH43_C2"/>
    <property type="match status" value="1"/>
</dbReference>
<keyword evidence="7" id="KW-0732">Signal</keyword>